<dbReference type="OrthoDB" id="9802240at2"/>
<evidence type="ECO:0000259" key="7">
    <source>
        <dbReference type="Pfam" id="PF04052"/>
    </source>
</evidence>
<dbReference type="PANTHER" id="PTHR36842">
    <property type="entry name" value="PROTEIN TOLB HOMOLOG"/>
    <property type="match status" value="1"/>
</dbReference>
<dbReference type="Proteomes" id="UP000251842">
    <property type="component" value="Chromosome"/>
</dbReference>
<comment type="subcellular location">
    <subcellularLocation>
        <location evidence="1 5">Periplasm</location>
    </subcellularLocation>
</comment>
<keyword evidence="4 5" id="KW-0574">Periplasm</keyword>
<dbReference type="EMBL" id="CP029556">
    <property type="protein sequence ID" value="AXA84602.1"/>
    <property type="molecule type" value="Genomic_DNA"/>
</dbReference>
<accession>A0A344J6E2</accession>
<dbReference type="AlphaFoldDB" id="A0A344J6E2"/>
<dbReference type="NCBIfam" id="TIGR02800">
    <property type="entry name" value="propeller_TolB"/>
    <property type="match status" value="1"/>
</dbReference>
<keyword evidence="9" id="KW-1185">Reference proteome</keyword>
<name>A0A344J6E2_9GAMM</name>
<dbReference type="SUPFAM" id="SSF52964">
    <property type="entry name" value="TolB, N-terminal domain"/>
    <property type="match status" value="1"/>
</dbReference>
<protein>
    <recommendedName>
        <fullName evidence="5">Tol-Pal system protein TolB</fullName>
    </recommendedName>
</protein>
<evidence type="ECO:0000256" key="2">
    <source>
        <dbReference type="ARBA" id="ARBA00009820"/>
    </source>
</evidence>
<evidence type="ECO:0000256" key="4">
    <source>
        <dbReference type="ARBA" id="ARBA00022764"/>
    </source>
</evidence>
<dbReference type="InterPro" id="IPR007195">
    <property type="entry name" value="TolB_N"/>
</dbReference>
<comment type="subunit">
    <text evidence="5">The Tol-Pal system is composed of five core proteins: the inner membrane proteins TolA, TolQ and TolR, the periplasmic protein TolB and the outer membrane protein Pal. They form a network linking the inner and outer membranes and the peptidoglycan layer.</text>
</comment>
<reference evidence="9" key="1">
    <citation type="submission" date="2018-05" db="EMBL/GenBank/DDBJ databases">
        <title>Luteimonas pekinense sp. nov., isolated from human Meibomian gland secretions, Beijing, China.</title>
        <authorList>
            <person name="Wen T."/>
            <person name="Bai H."/>
            <person name="Lv H."/>
        </authorList>
    </citation>
    <scope>NUCLEOTIDE SEQUENCE [LARGE SCALE GENOMIC DNA]</scope>
    <source>
        <strain evidence="9">83-4</strain>
    </source>
</reference>
<evidence type="ECO:0000256" key="6">
    <source>
        <dbReference type="SAM" id="MobiDB-lite"/>
    </source>
</evidence>
<dbReference type="Pfam" id="PF04052">
    <property type="entry name" value="TolB_N"/>
    <property type="match status" value="1"/>
</dbReference>
<comment type="function">
    <text evidence="5">Part of the Tol-Pal system, which plays a role in outer membrane invagination during cell division and is important for maintaining outer membrane integrity.</text>
</comment>
<evidence type="ECO:0000313" key="8">
    <source>
        <dbReference type="EMBL" id="AXA84602.1"/>
    </source>
</evidence>
<feature type="signal peptide" evidence="5">
    <location>
        <begin position="1"/>
        <end position="24"/>
    </location>
</feature>
<dbReference type="InterPro" id="IPR011042">
    <property type="entry name" value="6-blade_b-propeller_TolB-like"/>
</dbReference>
<dbReference type="GO" id="GO:0017038">
    <property type="term" value="P:protein import"/>
    <property type="evidence" value="ECO:0007669"/>
    <property type="project" value="InterPro"/>
</dbReference>
<comment type="similarity">
    <text evidence="2 5">Belongs to the TolB family.</text>
</comment>
<dbReference type="InterPro" id="IPR011659">
    <property type="entry name" value="WD40"/>
</dbReference>
<dbReference type="Gene3D" id="3.40.50.10070">
    <property type="entry name" value="TolB, N-terminal domain"/>
    <property type="match status" value="1"/>
</dbReference>
<dbReference type="KEGG" id="lue:DCD74_07840"/>
<gene>
    <name evidence="5" type="primary">tolB</name>
    <name evidence="8" type="ORF">DCD74_07840</name>
</gene>
<keyword evidence="5" id="KW-0132">Cell division</keyword>
<organism evidence="8 9">
    <name type="scientific">Solilutibacter oculi</name>
    <dbReference type="NCBI Taxonomy" id="2698682"/>
    <lineage>
        <taxon>Bacteria</taxon>
        <taxon>Pseudomonadati</taxon>
        <taxon>Pseudomonadota</taxon>
        <taxon>Gammaproteobacteria</taxon>
        <taxon>Lysobacterales</taxon>
        <taxon>Lysobacteraceae</taxon>
        <taxon>Solilutibacter</taxon>
    </lineage>
</organism>
<keyword evidence="5" id="KW-0131">Cell cycle</keyword>
<dbReference type="PANTHER" id="PTHR36842:SF1">
    <property type="entry name" value="PROTEIN TOLB"/>
    <property type="match status" value="1"/>
</dbReference>
<sequence length="430" mass="45080" precursor="true">MATSFLNRILFAAFFLLFAGFAQAQQAEVDLVGGRDAATPIAVVPFGGAQGAEIAGIIRADLARSGQFRPLPEGDMAERPTAAGEVNYPFWRTLGQDWLLVGRVTGDLTVQYELFDVAGQQRVIGLVKSGPGSALRDIAHQIADEVYEKVTGVRGAFWTRVAYVSVNGLGKKAQFSIMVADADGHGARSVASANAPLMSPTWSPDGRKLAYVSFESGNSAIYVQDLGSGQRERVAGFAGINSAPSFSPDGSRLAMTLSKSGNPEIYVMDLGSKSLTQVTQQSGIDTAAVWSADGRSLYFTSDRGGRPQIYRASAGGGGATRVSFEGGYNADASVSGDGKKIAVVQGGGNSYRIALMDSSLGGARWSLVSPGSLDESPSLAPNAGMIVYAGRDGGRGALYVVSADGRVRERLPASGGDLRDPAWSPYRQAR</sequence>
<evidence type="ECO:0000313" key="9">
    <source>
        <dbReference type="Proteomes" id="UP000251842"/>
    </source>
</evidence>
<dbReference type="InterPro" id="IPR014167">
    <property type="entry name" value="Tol-Pal_TolB"/>
</dbReference>
<keyword evidence="3 5" id="KW-0732">Signal</keyword>
<dbReference type="Pfam" id="PF07676">
    <property type="entry name" value="PD40"/>
    <property type="match status" value="3"/>
</dbReference>
<feature type="region of interest" description="Disordered" evidence="6">
    <location>
        <begin position="411"/>
        <end position="430"/>
    </location>
</feature>
<feature type="domain" description="TolB N-terminal" evidence="7">
    <location>
        <begin position="28"/>
        <end position="122"/>
    </location>
</feature>
<dbReference type="GO" id="GO:0051301">
    <property type="term" value="P:cell division"/>
    <property type="evidence" value="ECO:0007669"/>
    <property type="project" value="UniProtKB-UniRule"/>
</dbReference>
<evidence type="ECO:0000256" key="1">
    <source>
        <dbReference type="ARBA" id="ARBA00004418"/>
    </source>
</evidence>
<dbReference type="GO" id="GO:0042597">
    <property type="term" value="C:periplasmic space"/>
    <property type="evidence" value="ECO:0007669"/>
    <property type="project" value="UniProtKB-SubCell"/>
</dbReference>
<evidence type="ECO:0000256" key="3">
    <source>
        <dbReference type="ARBA" id="ARBA00022729"/>
    </source>
</evidence>
<dbReference type="SUPFAM" id="SSF69304">
    <property type="entry name" value="Tricorn protease N-terminal domain"/>
    <property type="match status" value="1"/>
</dbReference>
<evidence type="ECO:0000256" key="5">
    <source>
        <dbReference type="HAMAP-Rule" id="MF_00671"/>
    </source>
</evidence>
<feature type="chain" id="PRO_5017091277" description="Tol-Pal system protein TolB" evidence="5">
    <location>
        <begin position="25"/>
        <end position="430"/>
    </location>
</feature>
<dbReference type="RefSeq" id="WP_112926815.1">
    <property type="nucleotide sequence ID" value="NZ_CP029556.1"/>
</dbReference>
<dbReference type="HAMAP" id="MF_00671">
    <property type="entry name" value="TolB"/>
    <property type="match status" value="1"/>
</dbReference>
<dbReference type="Gene3D" id="2.120.10.30">
    <property type="entry name" value="TolB, C-terminal domain"/>
    <property type="match status" value="1"/>
</dbReference>
<proteinExistence type="inferred from homology"/>